<dbReference type="Pfam" id="PF13912">
    <property type="entry name" value="zf-C2H2_6"/>
    <property type="match status" value="1"/>
</dbReference>
<protein>
    <recommendedName>
        <fullName evidence="9">C2H2-type domain-containing protein</fullName>
    </recommendedName>
</protein>
<dbReference type="PROSITE" id="PS50157">
    <property type="entry name" value="ZINC_FINGER_C2H2_2"/>
    <property type="match status" value="1"/>
</dbReference>
<dbReference type="EMBL" id="JBCNJP010000007">
    <property type="protein sequence ID" value="KAK9076580.1"/>
    <property type="molecule type" value="Genomic_DNA"/>
</dbReference>
<dbReference type="InterPro" id="IPR052426">
    <property type="entry name" value="Plant_dev_regulator"/>
</dbReference>
<keyword evidence="7" id="KW-0539">Nucleus</keyword>
<keyword evidence="6" id="KW-0804">Transcription</keyword>
<evidence type="ECO:0000256" key="6">
    <source>
        <dbReference type="ARBA" id="ARBA00023163"/>
    </source>
</evidence>
<keyword evidence="3 8" id="KW-0863">Zinc-finger</keyword>
<comment type="subcellular location">
    <subcellularLocation>
        <location evidence="1">Nucleus</location>
    </subcellularLocation>
</comment>
<proteinExistence type="predicted"/>
<organism evidence="10 11">
    <name type="scientific">Deinandra increscens subsp. villosa</name>
    <dbReference type="NCBI Taxonomy" id="3103831"/>
    <lineage>
        <taxon>Eukaryota</taxon>
        <taxon>Viridiplantae</taxon>
        <taxon>Streptophyta</taxon>
        <taxon>Embryophyta</taxon>
        <taxon>Tracheophyta</taxon>
        <taxon>Spermatophyta</taxon>
        <taxon>Magnoliopsida</taxon>
        <taxon>eudicotyledons</taxon>
        <taxon>Gunneridae</taxon>
        <taxon>Pentapetalae</taxon>
        <taxon>asterids</taxon>
        <taxon>campanulids</taxon>
        <taxon>Asterales</taxon>
        <taxon>Asteraceae</taxon>
        <taxon>Asteroideae</taxon>
        <taxon>Heliantheae alliance</taxon>
        <taxon>Madieae</taxon>
        <taxon>Madiinae</taxon>
        <taxon>Deinandra</taxon>
    </lineage>
</organism>
<keyword evidence="11" id="KW-1185">Reference proteome</keyword>
<accession>A0AAP0DNV7</accession>
<evidence type="ECO:0000256" key="7">
    <source>
        <dbReference type="ARBA" id="ARBA00023242"/>
    </source>
</evidence>
<dbReference type="PANTHER" id="PTHR45801">
    <property type="entry name" value="OS07G0101800 PROTEIN"/>
    <property type="match status" value="1"/>
</dbReference>
<dbReference type="GO" id="GO:0008270">
    <property type="term" value="F:zinc ion binding"/>
    <property type="evidence" value="ECO:0007669"/>
    <property type="project" value="UniProtKB-KW"/>
</dbReference>
<evidence type="ECO:0000259" key="9">
    <source>
        <dbReference type="PROSITE" id="PS50157"/>
    </source>
</evidence>
<evidence type="ECO:0000313" key="11">
    <source>
        <dbReference type="Proteomes" id="UP001408789"/>
    </source>
</evidence>
<keyword evidence="4" id="KW-0862">Zinc</keyword>
<keyword evidence="2" id="KW-0479">Metal-binding</keyword>
<evidence type="ECO:0000256" key="1">
    <source>
        <dbReference type="ARBA" id="ARBA00004123"/>
    </source>
</evidence>
<evidence type="ECO:0000256" key="8">
    <source>
        <dbReference type="PROSITE-ProRule" id="PRU00042"/>
    </source>
</evidence>
<evidence type="ECO:0000256" key="2">
    <source>
        <dbReference type="ARBA" id="ARBA00022723"/>
    </source>
</evidence>
<keyword evidence="5" id="KW-0805">Transcription regulation</keyword>
<evidence type="ECO:0000313" key="10">
    <source>
        <dbReference type="EMBL" id="KAK9076580.1"/>
    </source>
</evidence>
<feature type="domain" description="C2H2-type" evidence="9">
    <location>
        <begin position="37"/>
        <end position="64"/>
    </location>
</feature>
<dbReference type="InterPro" id="IPR036236">
    <property type="entry name" value="Znf_C2H2_sf"/>
</dbReference>
<dbReference type="InterPro" id="IPR013087">
    <property type="entry name" value="Znf_C2H2_type"/>
</dbReference>
<dbReference type="PROSITE" id="PS00028">
    <property type="entry name" value="ZINC_FINGER_C2H2_1"/>
    <property type="match status" value="1"/>
</dbReference>
<dbReference type="SUPFAM" id="SSF57667">
    <property type="entry name" value="beta-beta-alpha zinc fingers"/>
    <property type="match status" value="1"/>
</dbReference>
<evidence type="ECO:0000256" key="5">
    <source>
        <dbReference type="ARBA" id="ARBA00023015"/>
    </source>
</evidence>
<comment type="caution">
    <text evidence="10">The sequence shown here is derived from an EMBL/GenBank/DDBJ whole genome shotgun (WGS) entry which is preliminary data.</text>
</comment>
<evidence type="ECO:0000256" key="3">
    <source>
        <dbReference type="ARBA" id="ARBA00022771"/>
    </source>
</evidence>
<dbReference type="SMART" id="SM00355">
    <property type="entry name" value="ZnF_C2H2"/>
    <property type="match status" value="1"/>
</dbReference>
<dbReference type="Proteomes" id="UP001408789">
    <property type="component" value="Unassembled WGS sequence"/>
</dbReference>
<gene>
    <name evidence="10" type="ORF">SSX86_004914</name>
</gene>
<dbReference type="Gene3D" id="3.30.160.60">
    <property type="entry name" value="Classic Zinc Finger"/>
    <property type="match status" value="1"/>
</dbReference>
<sequence length="162" mass="18078">MEMNPNSTVDSHEEEDESWEVKAFAQDTGNVWPPRSYTCTFCRREFRSAQALGGHMNVHRRDRARLHHQAQNFKNPNLSSSTNGGLCYLFSLPNPNAVFKPHPSNLMNFPAAVAPLSSYSSNNEASKSIDYKRGNQKDKKIDLTVEGIDLELRLGCSSSSGS</sequence>
<name>A0AAP0DNV7_9ASTR</name>
<dbReference type="GO" id="GO:0005634">
    <property type="term" value="C:nucleus"/>
    <property type="evidence" value="ECO:0007669"/>
    <property type="project" value="UniProtKB-SubCell"/>
</dbReference>
<evidence type="ECO:0000256" key="4">
    <source>
        <dbReference type="ARBA" id="ARBA00022833"/>
    </source>
</evidence>
<dbReference type="AlphaFoldDB" id="A0AAP0DNV7"/>
<reference evidence="10 11" key="1">
    <citation type="submission" date="2024-04" db="EMBL/GenBank/DDBJ databases">
        <title>The reference genome of an endangered Asteraceae, Deinandra increscens subsp. villosa, native to the Central Coast of California.</title>
        <authorList>
            <person name="Guilliams M."/>
            <person name="Hasenstab-Lehman K."/>
            <person name="Meyer R."/>
            <person name="Mcevoy S."/>
        </authorList>
    </citation>
    <scope>NUCLEOTIDE SEQUENCE [LARGE SCALE GENOMIC DNA]</scope>
    <source>
        <tissue evidence="10">Leaf</tissue>
    </source>
</reference>
<dbReference type="PANTHER" id="PTHR45801:SF5">
    <property type="entry name" value="OS05G0286100 PROTEIN"/>
    <property type="match status" value="1"/>
</dbReference>